<reference evidence="5" key="1">
    <citation type="journal article" date="2019" name="Int. J. Syst. Evol. Microbiol.">
        <title>The Global Catalogue of Microorganisms (GCM) 10K type strain sequencing project: providing services to taxonomists for standard genome sequencing and annotation.</title>
        <authorList>
            <consortium name="The Broad Institute Genomics Platform"/>
            <consortium name="The Broad Institute Genome Sequencing Center for Infectious Disease"/>
            <person name="Wu L."/>
            <person name="Ma J."/>
        </authorList>
    </citation>
    <scope>NUCLEOTIDE SEQUENCE [LARGE SCALE GENOMIC DNA]</scope>
    <source>
        <strain evidence="5">JCM 14901</strain>
    </source>
</reference>
<sequence length="397" mass="44021">MADRTSEGEVQKDVRIVMTLMVRDEADIIAAMIEHHLAQGVDLIIATDNASIDGTRDILAAYASTGRVELHDYLEHDKNQSAVVSAMASRAAAVHHADWVLNADADEFFVAKDRTLSLKDAFRGIPKHLGSFSAPVTNMTGRPARSGAALGRLVWRDIRDEESLMSSVALHAHPSANAIHVGRPGVTVQQGNHGVDIPSQGQPEDRFAIEVLHVPWRSYAQYSTKVINTGRAYDANPLLNPSPRHHGMRDYRFWRAGVLEPIYIVRHPAGEPEAGFSYDSRIVDGLLSVVGRGEALRPQFLTAVLDDTDEGYTDEEVARAAEVSAIVIPLEVEHIAASTRWRDLYRGEAAERKRVEATLDRVTQQRDALASRPEARLRRLGGRLLRRFTSRESERKP</sequence>
<protein>
    <recommendedName>
        <fullName evidence="6">Glycosyltransferase family 2 protein</fullName>
    </recommendedName>
</protein>
<comment type="subcellular location">
    <subcellularLocation>
        <location evidence="1">Membrane</location>
        <topology evidence="1">Single-pass membrane protein</topology>
    </subcellularLocation>
</comment>
<evidence type="ECO:0000256" key="1">
    <source>
        <dbReference type="ARBA" id="ARBA00004167"/>
    </source>
</evidence>
<keyword evidence="5" id="KW-1185">Reference proteome</keyword>
<keyword evidence="3" id="KW-0472">Membrane</keyword>
<dbReference type="SUPFAM" id="SSF53448">
    <property type="entry name" value="Nucleotide-diphospho-sugar transferases"/>
    <property type="match status" value="1"/>
</dbReference>
<comment type="caution">
    <text evidence="4">The sequence shown here is derived from an EMBL/GenBank/DDBJ whole genome shotgun (WGS) entry which is preliminary data.</text>
</comment>
<evidence type="ECO:0000313" key="4">
    <source>
        <dbReference type="EMBL" id="GAA1946100.1"/>
    </source>
</evidence>
<keyword evidence="2" id="KW-0812">Transmembrane</keyword>
<evidence type="ECO:0000256" key="2">
    <source>
        <dbReference type="ARBA" id="ARBA00022692"/>
    </source>
</evidence>
<dbReference type="PANTHER" id="PTHR21461">
    <property type="entry name" value="GLYCOSYLTRANSFERASE FAMILY 92 PROTEIN"/>
    <property type="match status" value="1"/>
</dbReference>
<dbReference type="Pfam" id="PF13704">
    <property type="entry name" value="Glyco_tranf_2_4"/>
    <property type="match status" value="1"/>
</dbReference>
<evidence type="ECO:0008006" key="6">
    <source>
        <dbReference type="Google" id="ProtNLM"/>
    </source>
</evidence>
<dbReference type="PANTHER" id="PTHR21461:SF69">
    <property type="entry name" value="GLYCOSYLTRANSFERASE FAMILY 92 PROTEIN"/>
    <property type="match status" value="1"/>
</dbReference>
<organism evidence="4 5">
    <name type="scientific">Microbacterium deminutum</name>
    <dbReference type="NCBI Taxonomy" id="344164"/>
    <lineage>
        <taxon>Bacteria</taxon>
        <taxon>Bacillati</taxon>
        <taxon>Actinomycetota</taxon>
        <taxon>Actinomycetes</taxon>
        <taxon>Micrococcales</taxon>
        <taxon>Microbacteriaceae</taxon>
        <taxon>Microbacterium</taxon>
    </lineage>
</organism>
<evidence type="ECO:0000256" key="3">
    <source>
        <dbReference type="ARBA" id="ARBA00022989"/>
    </source>
</evidence>
<evidence type="ECO:0000313" key="5">
    <source>
        <dbReference type="Proteomes" id="UP001499933"/>
    </source>
</evidence>
<dbReference type="InterPro" id="IPR029044">
    <property type="entry name" value="Nucleotide-diphossugar_trans"/>
</dbReference>
<gene>
    <name evidence="4" type="ORF">GCM10009776_05200</name>
</gene>
<proteinExistence type="predicted"/>
<dbReference type="Gene3D" id="3.90.550.10">
    <property type="entry name" value="Spore Coat Polysaccharide Biosynthesis Protein SpsA, Chain A"/>
    <property type="match status" value="1"/>
</dbReference>
<keyword evidence="3" id="KW-1133">Transmembrane helix</keyword>
<dbReference type="Proteomes" id="UP001499933">
    <property type="component" value="Unassembled WGS sequence"/>
</dbReference>
<dbReference type="EMBL" id="BAAAOG010000001">
    <property type="protein sequence ID" value="GAA1946100.1"/>
    <property type="molecule type" value="Genomic_DNA"/>
</dbReference>
<accession>A0ABP5BJR9</accession>
<name>A0ABP5BJR9_9MICO</name>